<evidence type="ECO:0000313" key="1">
    <source>
        <dbReference type="EMBL" id="VDP70369.1"/>
    </source>
</evidence>
<evidence type="ECO:0000313" key="3">
    <source>
        <dbReference type="WBParaSite" id="SCUD_0001982701-mRNA-1"/>
    </source>
</evidence>
<dbReference type="AlphaFoldDB" id="A0A183KXM8"/>
<evidence type="ECO:0000313" key="2">
    <source>
        <dbReference type="Proteomes" id="UP000279833"/>
    </source>
</evidence>
<reference evidence="1 2" key="2">
    <citation type="submission" date="2018-11" db="EMBL/GenBank/DDBJ databases">
        <authorList>
            <consortium name="Pathogen Informatics"/>
        </authorList>
    </citation>
    <scope>NUCLEOTIDE SEQUENCE [LARGE SCALE GENOMIC DNA]</scope>
    <source>
        <strain evidence="1">Dakar</strain>
        <strain evidence="2">Dakar, Senegal</strain>
    </source>
</reference>
<gene>
    <name evidence="1" type="ORF">SCUD_LOCUS19824</name>
</gene>
<protein>
    <submittedName>
        <fullName evidence="3">Pectate lyase</fullName>
    </submittedName>
</protein>
<sequence>MKEKTTTVAAASAAVHLNIHKEKSKILKYNTACTNQITLDGEASEDANTFIYLGSIVDEHGGSDTGVKAPIGKKRAAYIQLNNIWK</sequence>
<dbReference type="EMBL" id="UZAK01043187">
    <property type="protein sequence ID" value="VDP70369.1"/>
    <property type="molecule type" value="Genomic_DNA"/>
</dbReference>
<name>A0A183KXM8_9TREM</name>
<dbReference type="WBParaSite" id="SCUD_0001982701-mRNA-1">
    <property type="protein sequence ID" value="SCUD_0001982701-mRNA-1"/>
    <property type="gene ID" value="SCUD_0001982701"/>
</dbReference>
<proteinExistence type="predicted"/>
<reference evidence="3" key="1">
    <citation type="submission" date="2016-06" db="UniProtKB">
        <authorList>
            <consortium name="WormBaseParasite"/>
        </authorList>
    </citation>
    <scope>IDENTIFICATION</scope>
</reference>
<keyword evidence="2" id="KW-1185">Reference proteome</keyword>
<organism evidence="3">
    <name type="scientific">Schistosoma curassoni</name>
    <dbReference type="NCBI Taxonomy" id="6186"/>
    <lineage>
        <taxon>Eukaryota</taxon>
        <taxon>Metazoa</taxon>
        <taxon>Spiralia</taxon>
        <taxon>Lophotrochozoa</taxon>
        <taxon>Platyhelminthes</taxon>
        <taxon>Trematoda</taxon>
        <taxon>Digenea</taxon>
        <taxon>Strigeidida</taxon>
        <taxon>Schistosomatoidea</taxon>
        <taxon>Schistosomatidae</taxon>
        <taxon>Schistosoma</taxon>
    </lineage>
</organism>
<dbReference type="Proteomes" id="UP000279833">
    <property type="component" value="Unassembled WGS sequence"/>
</dbReference>
<accession>A0A183KXM8</accession>